<evidence type="ECO:0000256" key="1">
    <source>
        <dbReference type="SAM" id="SignalP"/>
    </source>
</evidence>
<feature type="signal peptide" evidence="1">
    <location>
        <begin position="1"/>
        <end position="24"/>
    </location>
</feature>
<gene>
    <name evidence="2" type="ORF">FW784_01175</name>
</gene>
<organism evidence="2 3">
    <name type="scientific">Cognatilysobacter lacus</name>
    <dbReference type="NCBI Taxonomy" id="1643323"/>
    <lineage>
        <taxon>Bacteria</taxon>
        <taxon>Pseudomonadati</taxon>
        <taxon>Pseudomonadota</taxon>
        <taxon>Gammaproteobacteria</taxon>
        <taxon>Lysobacterales</taxon>
        <taxon>Lysobacteraceae</taxon>
        <taxon>Cognatilysobacter</taxon>
    </lineage>
</organism>
<proteinExistence type="predicted"/>
<reference evidence="2 3" key="1">
    <citation type="submission" date="2019-08" db="EMBL/GenBank/DDBJ databases">
        <title>Draft genome sequence of Lysobacter sp. UKS-15.</title>
        <authorList>
            <person name="Im W.-T."/>
        </authorList>
    </citation>
    <scope>NUCLEOTIDE SEQUENCE [LARGE SCALE GENOMIC DNA]</scope>
    <source>
        <strain evidence="2 3">UKS-15</strain>
    </source>
</reference>
<dbReference type="Pfam" id="PF11306">
    <property type="entry name" value="DUF3108"/>
    <property type="match status" value="1"/>
</dbReference>
<protein>
    <submittedName>
        <fullName evidence="2">DUF3108 domain-containing protein</fullName>
    </submittedName>
</protein>
<dbReference type="Proteomes" id="UP000323164">
    <property type="component" value="Unassembled WGS sequence"/>
</dbReference>
<accession>A0A5D8ZAK7</accession>
<keyword evidence="1" id="KW-0732">Signal</keyword>
<comment type="caution">
    <text evidence="2">The sequence shown here is derived from an EMBL/GenBank/DDBJ whole genome shotgun (WGS) entry which is preliminary data.</text>
</comment>
<dbReference type="AlphaFoldDB" id="A0A5D8ZAK7"/>
<feature type="chain" id="PRO_5022664634" evidence="1">
    <location>
        <begin position="25"/>
        <end position="223"/>
    </location>
</feature>
<name>A0A5D8ZAK7_9GAMM</name>
<keyword evidence="3" id="KW-1185">Reference proteome</keyword>
<dbReference type="EMBL" id="VTRV01000006">
    <property type="protein sequence ID" value="TZF91596.1"/>
    <property type="molecule type" value="Genomic_DNA"/>
</dbReference>
<dbReference type="OrthoDB" id="6007799at2"/>
<dbReference type="RefSeq" id="WP_149351524.1">
    <property type="nucleotide sequence ID" value="NZ_VTRV01000006.1"/>
</dbReference>
<dbReference type="InterPro" id="IPR021457">
    <property type="entry name" value="DUF3108"/>
</dbReference>
<evidence type="ECO:0000313" key="2">
    <source>
        <dbReference type="EMBL" id="TZF91596.1"/>
    </source>
</evidence>
<evidence type="ECO:0000313" key="3">
    <source>
        <dbReference type="Proteomes" id="UP000323164"/>
    </source>
</evidence>
<sequence length="223" mass="23922">MTKTFLRGAVLAASLALAGAPAFAAQPFSAPYLANYMGMKATGRIAIEPAGAGQWRYTLEIRNQLADLVQTTVFDEEGGVLRPLSGTDSNKLLIKKSNKKANYDWSRGVATWSGDVKPDRAGPVKLQRGDLDALLVNVAIARDAIAGKPLRYHMVENGKARDLTYAIAGKEAIMVNGKSQQATKVVSTSGDKKTTLWVVPGVPVPVRIMQVNDGDTIDLRIAQ</sequence>